<comment type="function">
    <text evidence="10 12">Specifically methylates the N3 position of the uracil ring of uridine 1498 (m3U1498) in 16S rRNA. Acts on the fully assembled 30S ribosomal subunit.</text>
</comment>
<dbReference type="Pfam" id="PF20260">
    <property type="entry name" value="PUA_4"/>
    <property type="match status" value="1"/>
</dbReference>
<keyword evidence="5 12" id="KW-0963">Cytoplasm</keyword>
<evidence type="ECO:0000313" key="15">
    <source>
        <dbReference type="EMBL" id="MDR7134943.1"/>
    </source>
</evidence>
<evidence type="ECO:0000256" key="4">
    <source>
        <dbReference type="ARBA" id="ARBA00013673"/>
    </source>
</evidence>
<dbReference type="Pfam" id="PF04452">
    <property type="entry name" value="Methyltrans_RNA"/>
    <property type="match status" value="1"/>
</dbReference>
<dbReference type="Gene3D" id="2.40.240.20">
    <property type="entry name" value="Hypothetical PUA domain-like, domain 1"/>
    <property type="match status" value="1"/>
</dbReference>
<dbReference type="GO" id="GO:0008168">
    <property type="term" value="F:methyltransferase activity"/>
    <property type="evidence" value="ECO:0007669"/>
    <property type="project" value="UniProtKB-KW"/>
</dbReference>
<dbReference type="Proteomes" id="UP001251524">
    <property type="component" value="Unassembled WGS sequence"/>
</dbReference>
<dbReference type="GO" id="GO:0032259">
    <property type="term" value="P:methylation"/>
    <property type="evidence" value="ECO:0007669"/>
    <property type="project" value="UniProtKB-KW"/>
</dbReference>
<dbReference type="CDD" id="cd18084">
    <property type="entry name" value="RsmE-like"/>
    <property type="match status" value="1"/>
</dbReference>
<evidence type="ECO:0000256" key="11">
    <source>
        <dbReference type="ARBA" id="ARBA00047944"/>
    </source>
</evidence>
<dbReference type="PANTHER" id="PTHR30027">
    <property type="entry name" value="RIBOSOMAL RNA SMALL SUBUNIT METHYLTRANSFERASE E"/>
    <property type="match status" value="1"/>
</dbReference>
<evidence type="ECO:0000256" key="8">
    <source>
        <dbReference type="ARBA" id="ARBA00022679"/>
    </source>
</evidence>
<evidence type="ECO:0000256" key="3">
    <source>
        <dbReference type="ARBA" id="ARBA00012328"/>
    </source>
</evidence>
<keyword evidence="9 12" id="KW-0949">S-adenosyl-L-methionine</keyword>
<name>A0ABU1WBI5_9GAMM</name>
<dbReference type="Gene3D" id="3.40.1280.10">
    <property type="match status" value="1"/>
</dbReference>
<gene>
    <name evidence="15" type="ORF">J2X06_002152</name>
</gene>
<keyword evidence="7 12" id="KW-0489">Methyltransferase</keyword>
<evidence type="ECO:0000256" key="1">
    <source>
        <dbReference type="ARBA" id="ARBA00004496"/>
    </source>
</evidence>
<feature type="domain" description="Ribosomal RNA small subunit methyltransferase E PUA-like" evidence="14">
    <location>
        <begin position="20"/>
        <end position="66"/>
    </location>
</feature>
<evidence type="ECO:0000256" key="9">
    <source>
        <dbReference type="ARBA" id="ARBA00022691"/>
    </source>
</evidence>
<reference evidence="15 16" key="1">
    <citation type="submission" date="2023-07" db="EMBL/GenBank/DDBJ databases">
        <title>Sorghum-associated microbial communities from plants grown in Nebraska, USA.</title>
        <authorList>
            <person name="Schachtman D."/>
        </authorList>
    </citation>
    <scope>NUCLEOTIDE SEQUENCE [LARGE SCALE GENOMIC DNA]</scope>
    <source>
        <strain evidence="15 16">BE198</strain>
    </source>
</reference>
<dbReference type="RefSeq" id="WP_310062105.1">
    <property type="nucleotide sequence ID" value="NZ_JAVDVY010000002.1"/>
</dbReference>
<keyword evidence="8 12" id="KW-0808">Transferase</keyword>
<dbReference type="PIRSF" id="PIRSF015601">
    <property type="entry name" value="MTase_slr0722"/>
    <property type="match status" value="1"/>
</dbReference>
<evidence type="ECO:0000259" key="14">
    <source>
        <dbReference type="Pfam" id="PF20260"/>
    </source>
</evidence>
<evidence type="ECO:0000256" key="10">
    <source>
        <dbReference type="ARBA" id="ARBA00025699"/>
    </source>
</evidence>
<dbReference type="EMBL" id="JAVDVY010000002">
    <property type="protein sequence ID" value="MDR7134943.1"/>
    <property type="molecule type" value="Genomic_DNA"/>
</dbReference>
<dbReference type="InterPro" id="IPR006700">
    <property type="entry name" value="RsmE"/>
</dbReference>
<dbReference type="SUPFAM" id="SSF88697">
    <property type="entry name" value="PUA domain-like"/>
    <property type="match status" value="1"/>
</dbReference>
<comment type="caution">
    <text evidence="15">The sequence shown here is derived from an EMBL/GenBank/DDBJ whole genome shotgun (WGS) entry which is preliminary data.</text>
</comment>
<evidence type="ECO:0000256" key="12">
    <source>
        <dbReference type="PIRNR" id="PIRNR015601"/>
    </source>
</evidence>
<accession>A0ABU1WBI5</accession>
<proteinExistence type="inferred from homology"/>
<dbReference type="PANTHER" id="PTHR30027:SF3">
    <property type="entry name" value="16S RRNA (URACIL(1498)-N(3))-METHYLTRANSFERASE"/>
    <property type="match status" value="1"/>
</dbReference>
<comment type="similarity">
    <text evidence="2 12">Belongs to the RNA methyltransferase RsmE family.</text>
</comment>
<evidence type="ECO:0000313" key="16">
    <source>
        <dbReference type="Proteomes" id="UP001251524"/>
    </source>
</evidence>
<dbReference type="SUPFAM" id="SSF75217">
    <property type="entry name" value="alpha/beta knot"/>
    <property type="match status" value="1"/>
</dbReference>
<dbReference type="NCBIfam" id="TIGR00046">
    <property type="entry name" value="RsmE family RNA methyltransferase"/>
    <property type="match status" value="1"/>
</dbReference>
<dbReference type="InterPro" id="IPR046887">
    <property type="entry name" value="RsmE_PUA-like"/>
</dbReference>
<organism evidence="15 16">
    <name type="scientific">Lysobacter niastensis</name>
    <dbReference type="NCBI Taxonomy" id="380629"/>
    <lineage>
        <taxon>Bacteria</taxon>
        <taxon>Pseudomonadati</taxon>
        <taxon>Pseudomonadota</taxon>
        <taxon>Gammaproteobacteria</taxon>
        <taxon>Lysobacterales</taxon>
        <taxon>Lysobacteraceae</taxon>
        <taxon>Lysobacter</taxon>
    </lineage>
</organism>
<dbReference type="InterPro" id="IPR029026">
    <property type="entry name" value="tRNA_m1G_MTases_N"/>
</dbReference>
<comment type="catalytic activity">
    <reaction evidence="11 12">
        <text>uridine(1498) in 16S rRNA + S-adenosyl-L-methionine = N(3)-methyluridine(1498) in 16S rRNA + S-adenosyl-L-homocysteine + H(+)</text>
        <dbReference type="Rhea" id="RHEA:42920"/>
        <dbReference type="Rhea" id="RHEA-COMP:10283"/>
        <dbReference type="Rhea" id="RHEA-COMP:10284"/>
        <dbReference type="ChEBI" id="CHEBI:15378"/>
        <dbReference type="ChEBI" id="CHEBI:57856"/>
        <dbReference type="ChEBI" id="CHEBI:59789"/>
        <dbReference type="ChEBI" id="CHEBI:65315"/>
        <dbReference type="ChEBI" id="CHEBI:74502"/>
        <dbReference type="EC" id="2.1.1.193"/>
    </reaction>
</comment>
<evidence type="ECO:0000256" key="5">
    <source>
        <dbReference type="ARBA" id="ARBA00022490"/>
    </source>
</evidence>
<feature type="domain" description="Ribosomal RNA small subunit methyltransferase E methyltransferase" evidence="13">
    <location>
        <begin position="75"/>
        <end position="238"/>
    </location>
</feature>
<dbReference type="NCBIfam" id="NF008692">
    <property type="entry name" value="PRK11713.1-5"/>
    <property type="match status" value="1"/>
</dbReference>
<dbReference type="InterPro" id="IPR015947">
    <property type="entry name" value="PUA-like_sf"/>
</dbReference>
<keyword evidence="6 12" id="KW-0698">rRNA processing</keyword>
<comment type="subcellular location">
    <subcellularLocation>
        <location evidence="1 12">Cytoplasm</location>
    </subcellularLocation>
</comment>
<dbReference type="InterPro" id="IPR029028">
    <property type="entry name" value="Alpha/beta_knot_MTases"/>
</dbReference>
<evidence type="ECO:0000256" key="2">
    <source>
        <dbReference type="ARBA" id="ARBA00005528"/>
    </source>
</evidence>
<dbReference type="InterPro" id="IPR046886">
    <property type="entry name" value="RsmE_MTase_dom"/>
</dbReference>
<keyword evidence="16" id="KW-1185">Reference proteome</keyword>
<protein>
    <recommendedName>
        <fullName evidence="4 12">Ribosomal RNA small subunit methyltransferase E</fullName>
        <ecNumber evidence="3 12">2.1.1.193</ecNumber>
    </recommendedName>
</protein>
<sequence>MRLTRVHVDQPLSVGAEIALPDSAAAHLTRVLRLGVGDACVLFNGDGHDYAARIAAIGKREVRASIDSVAPVVRESPLQLELLQGVARGEKMDLILQKATELGAAGFHPLWSQRSEVKLDESRAEKRLAHWRNVVASACEQSGRAEVPVVSAPLALGAVLAALPTGGLRLILDPEGELSFSTLSVEACAPVYLAIGPEGGWSDNDREQLRAAGFRGLRLGPRILRTETAGLAAIAALQAGFGDFR</sequence>
<evidence type="ECO:0000256" key="6">
    <source>
        <dbReference type="ARBA" id="ARBA00022552"/>
    </source>
</evidence>
<dbReference type="EC" id="2.1.1.193" evidence="3 12"/>
<evidence type="ECO:0000256" key="7">
    <source>
        <dbReference type="ARBA" id="ARBA00022603"/>
    </source>
</evidence>
<evidence type="ECO:0000259" key="13">
    <source>
        <dbReference type="Pfam" id="PF04452"/>
    </source>
</evidence>